<dbReference type="SUPFAM" id="SSF52540">
    <property type="entry name" value="P-loop containing nucleoside triphosphate hydrolases"/>
    <property type="match status" value="1"/>
</dbReference>
<sequence length="134" mass="14905">MTFSALRHRIPTMMKLSGKPEVSEDMKMISIENQGVKCMSIGFLIEKDAPMVMNALQKMTGGVAWGNLDIFVVDIPPGTGDAQLTISQRLQLSGTLIVSTPREIALINVRRGDNMFRKVEVHIRISSDLHKHLC</sequence>
<dbReference type="InterPro" id="IPR033756">
    <property type="entry name" value="YlxH/NBP35"/>
</dbReference>
<evidence type="ECO:0000256" key="1">
    <source>
        <dbReference type="ARBA" id="ARBA00022741"/>
    </source>
</evidence>
<proteinExistence type="predicted"/>
<protein>
    <submittedName>
        <fullName evidence="3">Uncharacterized protein</fullName>
    </submittedName>
</protein>
<reference evidence="3 4" key="1">
    <citation type="journal article" date="2020" name="IScience">
        <title>Genome Sequencing of the Endangered Kingdonia uniflora (Circaeasteraceae, Ranunculales) Reveals Potential Mechanisms of Evolutionary Specialization.</title>
        <authorList>
            <person name="Sun Y."/>
            <person name="Deng T."/>
            <person name="Zhang A."/>
            <person name="Moore M.J."/>
            <person name="Landis J.B."/>
            <person name="Lin N."/>
            <person name="Zhang H."/>
            <person name="Zhang X."/>
            <person name="Huang J."/>
            <person name="Zhang X."/>
            <person name="Sun H."/>
            <person name="Wang H."/>
        </authorList>
    </citation>
    <scope>NUCLEOTIDE SEQUENCE [LARGE SCALE GENOMIC DNA]</scope>
    <source>
        <strain evidence="3">TB1705</strain>
        <tissue evidence="3">Leaf</tissue>
    </source>
</reference>
<dbReference type="EMBL" id="JACGCM010000677">
    <property type="protein sequence ID" value="KAF6168814.1"/>
    <property type="molecule type" value="Genomic_DNA"/>
</dbReference>
<dbReference type="PANTHER" id="PTHR42961">
    <property type="entry name" value="IRON-SULFUR PROTEIN NUBPL"/>
    <property type="match status" value="1"/>
</dbReference>
<dbReference type="AlphaFoldDB" id="A0A7J7NPB5"/>
<dbReference type="PANTHER" id="PTHR42961:SF2">
    <property type="entry name" value="IRON-SULFUR PROTEIN NUBPL"/>
    <property type="match status" value="1"/>
</dbReference>
<dbReference type="GO" id="GO:0005739">
    <property type="term" value="C:mitochondrion"/>
    <property type="evidence" value="ECO:0007669"/>
    <property type="project" value="TreeGrafter"/>
</dbReference>
<dbReference type="InterPro" id="IPR044304">
    <property type="entry name" value="NUBPL-like"/>
</dbReference>
<accession>A0A7J7NPB5</accession>
<dbReference type="GO" id="GO:0032981">
    <property type="term" value="P:mitochondrial respiratory chain complex I assembly"/>
    <property type="evidence" value="ECO:0007669"/>
    <property type="project" value="TreeGrafter"/>
</dbReference>
<evidence type="ECO:0000256" key="2">
    <source>
        <dbReference type="ARBA" id="ARBA00022840"/>
    </source>
</evidence>
<dbReference type="Gene3D" id="3.40.50.300">
    <property type="entry name" value="P-loop containing nucleotide triphosphate hydrolases"/>
    <property type="match status" value="1"/>
</dbReference>
<keyword evidence="1" id="KW-0547">Nucleotide-binding</keyword>
<dbReference type="Proteomes" id="UP000541444">
    <property type="component" value="Unassembled WGS sequence"/>
</dbReference>
<evidence type="ECO:0000313" key="3">
    <source>
        <dbReference type="EMBL" id="KAF6168814.1"/>
    </source>
</evidence>
<dbReference type="GO" id="GO:0005524">
    <property type="term" value="F:ATP binding"/>
    <property type="evidence" value="ECO:0007669"/>
    <property type="project" value="UniProtKB-KW"/>
</dbReference>
<dbReference type="GO" id="GO:0051539">
    <property type="term" value="F:4 iron, 4 sulfur cluster binding"/>
    <property type="evidence" value="ECO:0007669"/>
    <property type="project" value="TreeGrafter"/>
</dbReference>
<dbReference type="OrthoDB" id="1925174at2759"/>
<keyword evidence="4" id="KW-1185">Reference proteome</keyword>
<comment type="caution">
    <text evidence="3">The sequence shown here is derived from an EMBL/GenBank/DDBJ whole genome shotgun (WGS) entry which is preliminary data.</text>
</comment>
<name>A0A7J7NPB5_9MAGN</name>
<organism evidence="3 4">
    <name type="scientific">Kingdonia uniflora</name>
    <dbReference type="NCBI Taxonomy" id="39325"/>
    <lineage>
        <taxon>Eukaryota</taxon>
        <taxon>Viridiplantae</taxon>
        <taxon>Streptophyta</taxon>
        <taxon>Embryophyta</taxon>
        <taxon>Tracheophyta</taxon>
        <taxon>Spermatophyta</taxon>
        <taxon>Magnoliopsida</taxon>
        <taxon>Ranunculales</taxon>
        <taxon>Circaeasteraceae</taxon>
        <taxon>Kingdonia</taxon>
    </lineage>
</organism>
<keyword evidence="2" id="KW-0067">ATP-binding</keyword>
<dbReference type="InterPro" id="IPR027417">
    <property type="entry name" value="P-loop_NTPase"/>
</dbReference>
<dbReference type="GO" id="GO:0016226">
    <property type="term" value="P:iron-sulfur cluster assembly"/>
    <property type="evidence" value="ECO:0007669"/>
    <property type="project" value="InterPro"/>
</dbReference>
<gene>
    <name evidence="3" type="ORF">GIB67_042121</name>
</gene>
<evidence type="ECO:0000313" key="4">
    <source>
        <dbReference type="Proteomes" id="UP000541444"/>
    </source>
</evidence>
<dbReference type="Pfam" id="PF10609">
    <property type="entry name" value="ParA"/>
    <property type="match status" value="1"/>
</dbReference>